<evidence type="ECO:0000313" key="2">
    <source>
        <dbReference type="EMBL" id="NER27381.1"/>
    </source>
</evidence>
<protein>
    <submittedName>
        <fullName evidence="2">Uncharacterized protein</fullName>
    </submittedName>
</protein>
<dbReference type="EMBL" id="JAAHFQ010000096">
    <property type="protein sequence ID" value="NER27381.1"/>
    <property type="molecule type" value="Genomic_DNA"/>
</dbReference>
<gene>
    <name evidence="2" type="ORF">F6J89_07030</name>
</gene>
<evidence type="ECO:0000256" key="1">
    <source>
        <dbReference type="SAM" id="Coils"/>
    </source>
</evidence>
<reference evidence="2" key="1">
    <citation type="submission" date="2019-11" db="EMBL/GenBank/DDBJ databases">
        <title>Genomic insights into an expanded diversity of filamentous marine cyanobacteria reveals the extraordinary biosynthetic potential of Moorea and Okeania.</title>
        <authorList>
            <person name="Ferreira Leao T."/>
            <person name="Wang M."/>
            <person name="Moss N."/>
            <person name="Da Silva R."/>
            <person name="Sanders J."/>
            <person name="Nurk S."/>
            <person name="Gurevich A."/>
            <person name="Humphrey G."/>
            <person name="Reher R."/>
            <person name="Zhu Q."/>
            <person name="Belda-Ferre P."/>
            <person name="Glukhov E."/>
            <person name="Rex R."/>
            <person name="Dorrestein P.C."/>
            <person name="Knight R."/>
            <person name="Pevzner P."/>
            <person name="Gerwick W.H."/>
            <person name="Gerwick L."/>
        </authorList>
    </citation>
    <scope>NUCLEOTIDE SEQUENCE</scope>
    <source>
        <strain evidence="2">SIO1C4</strain>
    </source>
</reference>
<name>A0A6B3NCL8_9CYAN</name>
<comment type="caution">
    <text evidence="2">The sequence shown here is derived from an EMBL/GenBank/DDBJ whole genome shotgun (WGS) entry which is preliminary data.</text>
</comment>
<feature type="coiled-coil region" evidence="1">
    <location>
        <begin position="42"/>
        <end position="76"/>
    </location>
</feature>
<organism evidence="2">
    <name type="scientific">Symploca sp. SIO1C4</name>
    <dbReference type="NCBI Taxonomy" id="2607765"/>
    <lineage>
        <taxon>Bacteria</taxon>
        <taxon>Bacillati</taxon>
        <taxon>Cyanobacteriota</taxon>
        <taxon>Cyanophyceae</taxon>
        <taxon>Coleofasciculales</taxon>
        <taxon>Coleofasciculaceae</taxon>
        <taxon>Symploca</taxon>
    </lineage>
</organism>
<proteinExistence type="predicted"/>
<keyword evidence="1" id="KW-0175">Coiled coil</keyword>
<sequence>MFTLKQLKAQAQLIGREYFNTTKDISAKLFKKMAPWADLRTKSGWETLIQVLKIELERAQEQAQEQAKKAEKAEAVRNSSGYKEFKKQVDYFRMELRGHEIFDCGEYKGDIYVIDGAYYFEGIAGDQLNQANCSIAAFCCKVSHVA</sequence>
<dbReference type="AlphaFoldDB" id="A0A6B3NCL8"/>
<accession>A0A6B3NCL8</accession>